<evidence type="ECO:0000256" key="7">
    <source>
        <dbReference type="ARBA" id="ARBA00022840"/>
    </source>
</evidence>
<feature type="transmembrane region" description="Helical" evidence="10">
    <location>
        <begin position="41"/>
        <end position="62"/>
    </location>
</feature>
<evidence type="ECO:0000256" key="6">
    <source>
        <dbReference type="ARBA" id="ARBA00022777"/>
    </source>
</evidence>
<evidence type="ECO:0000313" key="12">
    <source>
        <dbReference type="EMBL" id="MDO9713013.1"/>
    </source>
</evidence>
<evidence type="ECO:0000256" key="3">
    <source>
        <dbReference type="ARBA" id="ARBA00022553"/>
    </source>
</evidence>
<feature type="coiled-coil region" evidence="8">
    <location>
        <begin position="387"/>
        <end position="435"/>
    </location>
</feature>
<dbReference type="RefSeq" id="WP_305107874.1">
    <property type="nucleotide sequence ID" value="NZ_JAUTWS010000066.1"/>
</dbReference>
<gene>
    <name evidence="12" type="ORF">Q7A36_32090</name>
</gene>
<keyword evidence="7" id="KW-0067">ATP-binding</keyword>
<evidence type="ECO:0000256" key="5">
    <source>
        <dbReference type="ARBA" id="ARBA00022741"/>
    </source>
</evidence>
<protein>
    <recommendedName>
        <fullName evidence="2">histidine kinase</fullName>
        <ecNumber evidence="2">2.7.13.3</ecNumber>
    </recommendedName>
</protein>
<dbReference type="SMART" id="SM00911">
    <property type="entry name" value="HWE_HK"/>
    <property type="match status" value="1"/>
</dbReference>
<keyword evidence="3" id="KW-0597">Phosphoprotein</keyword>
<organism evidence="12 13">
    <name type="scientific">Paracraurococcus lichenis</name>
    <dbReference type="NCBI Taxonomy" id="3064888"/>
    <lineage>
        <taxon>Bacteria</taxon>
        <taxon>Pseudomonadati</taxon>
        <taxon>Pseudomonadota</taxon>
        <taxon>Alphaproteobacteria</taxon>
        <taxon>Acetobacterales</taxon>
        <taxon>Roseomonadaceae</taxon>
        <taxon>Paracraurococcus</taxon>
    </lineage>
</organism>
<evidence type="ECO:0000256" key="4">
    <source>
        <dbReference type="ARBA" id="ARBA00022679"/>
    </source>
</evidence>
<dbReference type="PANTHER" id="PTHR41523:SF7">
    <property type="entry name" value="HISTIDINE KINASE"/>
    <property type="match status" value="1"/>
</dbReference>
<keyword evidence="5" id="KW-0547">Nucleotide-binding</keyword>
<feature type="domain" description="Signal transduction histidine kinase HWE region" evidence="11">
    <location>
        <begin position="417"/>
        <end position="498"/>
    </location>
</feature>
<evidence type="ECO:0000256" key="1">
    <source>
        <dbReference type="ARBA" id="ARBA00000085"/>
    </source>
</evidence>
<evidence type="ECO:0000259" key="11">
    <source>
        <dbReference type="SMART" id="SM00911"/>
    </source>
</evidence>
<proteinExistence type="predicted"/>
<keyword evidence="10" id="KW-1133">Transmembrane helix</keyword>
<dbReference type="InterPro" id="IPR011102">
    <property type="entry name" value="Sig_transdc_His_kinase_HWE"/>
</dbReference>
<keyword evidence="8" id="KW-0175">Coiled coil</keyword>
<evidence type="ECO:0000256" key="8">
    <source>
        <dbReference type="SAM" id="Coils"/>
    </source>
</evidence>
<evidence type="ECO:0000256" key="9">
    <source>
        <dbReference type="SAM" id="MobiDB-lite"/>
    </source>
</evidence>
<keyword evidence="10" id="KW-0472">Membrane</keyword>
<feature type="region of interest" description="Disordered" evidence="9">
    <location>
        <begin position="1"/>
        <end position="30"/>
    </location>
</feature>
<name>A0ABT9EA06_9PROT</name>
<evidence type="ECO:0000256" key="10">
    <source>
        <dbReference type="SAM" id="Phobius"/>
    </source>
</evidence>
<dbReference type="PANTHER" id="PTHR41523">
    <property type="entry name" value="TWO-COMPONENT SYSTEM SENSOR PROTEIN"/>
    <property type="match status" value="1"/>
</dbReference>
<dbReference type="Gene3D" id="3.30.450.20">
    <property type="entry name" value="PAS domain"/>
    <property type="match status" value="1"/>
</dbReference>
<dbReference type="Pfam" id="PF07536">
    <property type="entry name" value="HWE_HK"/>
    <property type="match status" value="1"/>
</dbReference>
<keyword evidence="6 12" id="KW-0418">Kinase</keyword>
<dbReference type="EMBL" id="JAUTWS010000066">
    <property type="protein sequence ID" value="MDO9713013.1"/>
    <property type="molecule type" value="Genomic_DNA"/>
</dbReference>
<keyword evidence="13" id="KW-1185">Reference proteome</keyword>
<feature type="transmembrane region" description="Helical" evidence="10">
    <location>
        <begin position="317"/>
        <end position="336"/>
    </location>
</feature>
<dbReference type="InterPro" id="IPR036890">
    <property type="entry name" value="HATPase_C_sf"/>
</dbReference>
<dbReference type="EC" id="2.7.13.3" evidence="2"/>
<accession>A0ABT9EA06</accession>
<dbReference type="GO" id="GO:0016301">
    <property type="term" value="F:kinase activity"/>
    <property type="evidence" value="ECO:0007669"/>
    <property type="project" value="UniProtKB-KW"/>
</dbReference>
<evidence type="ECO:0000313" key="13">
    <source>
        <dbReference type="Proteomes" id="UP001243009"/>
    </source>
</evidence>
<keyword evidence="10" id="KW-0812">Transmembrane</keyword>
<comment type="catalytic activity">
    <reaction evidence="1">
        <text>ATP + protein L-histidine = ADP + protein N-phospho-L-histidine.</text>
        <dbReference type="EC" id="2.7.13.3"/>
    </reaction>
</comment>
<comment type="caution">
    <text evidence="12">The sequence shown here is derived from an EMBL/GenBank/DDBJ whole genome shotgun (WGS) entry which is preliminary data.</text>
</comment>
<reference evidence="12 13" key="1">
    <citation type="submission" date="2023-08" db="EMBL/GenBank/DDBJ databases">
        <title>The draft genome sequence of Paracraurococcus sp. LOR1-02.</title>
        <authorList>
            <person name="Kingkaew E."/>
            <person name="Tanasupawat S."/>
        </authorList>
    </citation>
    <scope>NUCLEOTIDE SEQUENCE [LARGE SCALE GENOMIC DNA]</scope>
    <source>
        <strain evidence="12 13">LOR1-02</strain>
    </source>
</reference>
<dbReference type="Proteomes" id="UP001243009">
    <property type="component" value="Unassembled WGS sequence"/>
</dbReference>
<keyword evidence="4" id="KW-0808">Transferase</keyword>
<feature type="compositionally biased region" description="Polar residues" evidence="9">
    <location>
        <begin position="15"/>
        <end position="27"/>
    </location>
</feature>
<sequence>MRDGNTLPPAARQVSAASANPDGNTASVPGRNGRMVRLRTYLVVLVILILAPALLLGAATIWQLGVAYRRSEEAGLASTAQALATALDREVEIASAALSTLAASPSLASGDLAGFYPQAAAVGRAFGGWVGLLESDSRQVFNTLRPLGAELPRAQDQGFIGRALEAGQPVVSDLITSVNTGQPVISVVYPLPHATDGASTGGKRALALAFNPDRLSTLLARQRFDHEGGFALLTDGGSRVLARSAEQARFLSRAAPLWYVEATSNRDRGIVRGVTALAGHEAVFAFERLERAPSWVVAVTMPYAPYEGQWRGPAARFAVGAIVLLGLAAILAGLLARRLLRPLQALARDANRLLYGGVPTSSEPERIVEFEAMRQALWRSVSALRARGEAEGRARAAEETAAELRQAGRRRDLLVRELNHRVKNMLATVQSLASQTLRGTRNDPDRFVHDFSGRLRTLAQAHDLLTASDWEGADVGAVAAAALSPWRAEGRVAMAGPEHVTLNPYQAQALVLALHELATNAAKYGALSAPSGCVEVSWSVSQANERGQAPMLEVLWRERGGPLVQPPAQSGFGSRLLERGLPHQFKGEATLSFAPDGVEYRLKVPREAGDL</sequence>
<dbReference type="Gene3D" id="3.30.565.10">
    <property type="entry name" value="Histidine kinase-like ATPase, C-terminal domain"/>
    <property type="match status" value="1"/>
</dbReference>
<evidence type="ECO:0000256" key="2">
    <source>
        <dbReference type="ARBA" id="ARBA00012438"/>
    </source>
</evidence>